<dbReference type="InterPro" id="IPR024176">
    <property type="entry name" value="Citrate_synthase_bac-typ"/>
</dbReference>
<comment type="pathway">
    <text evidence="1 9">Carbohydrate metabolism; tricarboxylic acid cycle; isocitrate from oxaloacetate: step 1/2.</text>
</comment>
<dbReference type="PROSITE" id="PS00480">
    <property type="entry name" value="CITRATE_SYNTHASE"/>
    <property type="match status" value="1"/>
</dbReference>
<name>G2EBH3_9FLAO</name>
<dbReference type="OrthoDB" id="9800864at2"/>
<dbReference type="SUPFAM" id="SSF48256">
    <property type="entry name" value="Citrate synthase"/>
    <property type="match status" value="1"/>
</dbReference>
<dbReference type="Gene3D" id="2.20.28.60">
    <property type="match status" value="1"/>
</dbReference>
<feature type="active site" evidence="8">
    <location>
        <position position="364"/>
    </location>
</feature>
<protein>
    <recommendedName>
        <fullName evidence="6 7">Citrate synthase</fullName>
    </recommendedName>
</protein>
<keyword evidence="12" id="KW-1185">Reference proteome</keyword>
<comment type="caution">
    <text evidence="11">The sequence shown here is derived from an EMBL/GenBank/DDBJ whole genome shotgun (WGS) entry which is preliminary data.</text>
</comment>
<dbReference type="FunFam" id="1.10.230.10:FF:000002">
    <property type="entry name" value="Citrate synthase"/>
    <property type="match status" value="1"/>
</dbReference>
<dbReference type="UniPathway" id="UPA00223">
    <property type="reaction ID" value="UER00717"/>
</dbReference>
<dbReference type="InterPro" id="IPR016142">
    <property type="entry name" value="Citrate_synth-like_lrg_a-sub"/>
</dbReference>
<organism evidence="11 12">
    <name type="scientific">Bizionia argentinensis JUB59</name>
    <dbReference type="NCBI Taxonomy" id="1046627"/>
    <lineage>
        <taxon>Bacteria</taxon>
        <taxon>Pseudomonadati</taxon>
        <taxon>Bacteroidota</taxon>
        <taxon>Flavobacteriia</taxon>
        <taxon>Flavobacteriales</taxon>
        <taxon>Flavobacteriaceae</taxon>
        <taxon>Bizionia</taxon>
    </lineage>
</organism>
<dbReference type="PANTHER" id="PTHR42871:SF1">
    <property type="entry name" value="CITRATE SYNTHASE"/>
    <property type="match status" value="1"/>
</dbReference>
<evidence type="ECO:0000256" key="4">
    <source>
        <dbReference type="ARBA" id="ARBA00022679"/>
    </source>
</evidence>
<evidence type="ECO:0000256" key="6">
    <source>
        <dbReference type="NCBIfam" id="TIGR01798"/>
    </source>
</evidence>
<keyword evidence="4 7" id="KW-0808">Transferase</keyword>
<gene>
    <name evidence="11" type="ORF">BZARG_852</name>
</gene>
<dbReference type="InterPro" id="IPR019810">
    <property type="entry name" value="Citrate_synthase_AS"/>
</dbReference>
<dbReference type="NCBIfam" id="NF004126">
    <property type="entry name" value="PRK05614.1"/>
    <property type="match status" value="1"/>
</dbReference>
<dbReference type="InterPro" id="IPR010953">
    <property type="entry name" value="Citrate_synthase_typ-I"/>
</dbReference>
<dbReference type="PANTHER" id="PTHR42871">
    <property type="entry name" value="CITRATE SYNTHASE"/>
    <property type="match status" value="1"/>
</dbReference>
<dbReference type="InterPro" id="IPR036969">
    <property type="entry name" value="Citrate_synthase_sf"/>
</dbReference>
<evidence type="ECO:0000313" key="11">
    <source>
        <dbReference type="EMBL" id="EGV44170.1"/>
    </source>
</evidence>
<keyword evidence="3 9" id="KW-0816">Tricarboxylic acid cycle</keyword>
<evidence type="ECO:0000256" key="5">
    <source>
        <dbReference type="ARBA" id="ARBA00049288"/>
    </source>
</evidence>
<dbReference type="AlphaFoldDB" id="G2EBH3"/>
<comment type="catalytic activity">
    <reaction evidence="5 9">
        <text>oxaloacetate + acetyl-CoA + H2O = citrate + CoA + H(+)</text>
        <dbReference type="Rhea" id="RHEA:16845"/>
        <dbReference type="ChEBI" id="CHEBI:15377"/>
        <dbReference type="ChEBI" id="CHEBI:15378"/>
        <dbReference type="ChEBI" id="CHEBI:16452"/>
        <dbReference type="ChEBI" id="CHEBI:16947"/>
        <dbReference type="ChEBI" id="CHEBI:57287"/>
        <dbReference type="ChEBI" id="CHEBI:57288"/>
        <dbReference type="EC" id="2.3.3.16"/>
    </reaction>
</comment>
<dbReference type="CDD" id="cd06114">
    <property type="entry name" value="EcCS_like"/>
    <property type="match status" value="1"/>
</dbReference>
<comment type="similarity">
    <text evidence="2 7 10">Belongs to the citrate synthase family.</text>
</comment>
<dbReference type="InterPro" id="IPR002020">
    <property type="entry name" value="Citrate_synthase"/>
</dbReference>
<dbReference type="Gene3D" id="1.10.580.10">
    <property type="entry name" value="Citrate Synthase, domain 1"/>
    <property type="match status" value="1"/>
</dbReference>
<evidence type="ECO:0000256" key="9">
    <source>
        <dbReference type="RuleBase" id="RU003370"/>
    </source>
</evidence>
<dbReference type="Gene3D" id="1.10.230.10">
    <property type="entry name" value="Cytochrome P450-Terp, domain 2"/>
    <property type="match status" value="1"/>
</dbReference>
<evidence type="ECO:0000256" key="7">
    <source>
        <dbReference type="PIRNR" id="PIRNR001369"/>
    </source>
</evidence>
<evidence type="ECO:0000256" key="10">
    <source>
        <dbReference type="RuleBase" id="RU003406"/>
    </source>
</evidence>
<dbReference type="GO" id="GO:0005737">
    <property type="term" value="C:cytoplasm"/>
    <property type="evidence" value="ECO:0007669"/>
    <property type="project" value="InterPro"/>
</dbReference>
<reference evidence="11 12" key="1">
    <citation type="journal article" date="2008" name="Int. J. Syst. Evol. Microbiol.">
        <title>Bizionia argentinensis sp. nov., isolated from surface marine water in Antarctica.</title>
        <authorList>
            <person name="Bercovich A."/>
            <person name="Vazquez S.C."/>
            <person name="Yankilevich P."/>
            <person name="Coria S.H."/>
            <person name="Foti M."/>
            <person name="Hernandez E."/>
            <person name="Vidal A."/>
            <person name="Ruberto L."/>
            <person name="Melo C."/>
            <person name="Marenssi S."/>
            <person name="Criscuolo M."/>
            <person name="Memoli M."/>
            <person name="Arguelles M."/>
            <person name="Mac Cormack W.P."/>
        </authorList>
    </citation>
    <scope>NUCLEOTIDE SEQUENCE [LARGE SCALE GENOMIC DNA]</scope>
    <source>
        <strain evidence="11 12">JUB59</strain>
    </source>
</reference>
<proteinExistence type="inferred from homology"/>
<dbReference type="GO" id="GO:0006099">
    <property type="term" value="P:tricarboxylic acid cycle"/>
    <property type="evidence" value="ECO:0007669"/>
    <property type="project" value="UniProtKB-UniRule"/>
</dbReference>
<sequence length="428" mass="47863">MANTATLEINGEKHELPLIKGTENEVGIDIKNLRSITNGVVTIDPGYKNTGSCESAITFLDGEKGILRYRGYSIEELAEKADFLEVAYLLIFGELPTHTQLDKFHTDIKAQSVVDEDLRKIVDAFPKSAHPMGVLASLTSALTAFNPSSVNVKSEEDMYKAIVKILGKFPVLVAWTFRKKNGLPLDYGDKNLGYVENILKMMFKQPNEEYKFNPIVVNALDKLLILHGDHEQNCSTSTVRIAGSSHVGLFASLSTGISALWGPLHGGANQAVLEMLEAINDDDGDTAKYMAKAKDKEDPFRLMGFGHRVYKNFDPRAKIIKKAADEILNDLGVEDPILNIAKALEEEALQDPYFVDRKLYPNVDFYSGIIYRAMGIPTDMFTVMFALGRLPGWISQWREMRLNNEPIGRPRQIYVGETLRPFKAIDKR</sequence>
<dbReference type="PRINTS" id="PR00143">
    <property type="entry name" value="CITRTSNTHASE"/>
</dbReference>
<keyword evidence="11" id="KW-0012">Acyltransferase</keyword>
<dbReference type="Pfam" id="PF00285">
    <property type="entry name" value="Citrate_synt"/>
    <property type="match status" value="1"/>
</dbReference>
<dbReference type="GO" id="GO:0036440">
    <property type="term" value="F:citrate synthase activity"/>
    <property type="evidence" value="ECO:0007669"/>
    <property type="project" value="UniProtKB-EC"/>
</dbReference>
<evidence type="ECO:0000256" key="3">
    <source>
        <dbReference type="ARBA" id="ARBA00022532"/>
    </source>
</evidence>
<dbReference type="STRING" id="1046627.BZARG_852"/>
<dbReference type="RefSeq" id="WP_008635982.1">
    <property type="nucleotide sequence ID" value="NZ_AFXZ01000012.1"/>
</dbReference>
<dbReference type="Proteomes" id="UP000003730">
    <property type="component" value="Unassembled WGS sequence"/>
</dbReference>
<accession>G2EBH3</accession>
<evidence type="ECO:0000313" key="12">
    <source>
        <dbReference type="Proteomes" id="UP000003730"/>
    </source>
</evidence>
<evidence type="ECO:0000256" key="2">
    <source>
        <dbReference type="ARBA" id="ARBA00010566"/>
    </source>
</evidence>
<dbReference type="EMBL" id="AFXZ01000012">
    <property type="protein sequence ID" value="EGV44170.1"/>
    <property type="molecule type" value="Genomic_DNA"/>
</dbReference>
<feature type="active site" evidence="8">
    <location>
        <position position="307"/>
    </location>
</feature>
<dbReference type="eggNOG" id="COG0372">
    <property type="taxonomic scope" value="Bacteria"/>
</dbReference>
<dbReference type="InterPro" id="IPR016143">
    <property type="entry name" value="Citrate_synth-like_sm_a-sub"/>
</dbReference>
<evidence type="ECO:0000256" key="8">
    <source>
        <dbReference type="PIRSR" id="PIRSR001369-1"/>
    </source>
</evidence>
<dbReference type="PIRSF" id="PIRSF001369">
    <property type="entry name" value="Citrate_synth"/>
    <property type="match status" value="1"/>
</dbReference>
<dbReference type="NCBIfam" id="TIGR01798">
    <property type="entry name" value="cit_synth_I"/>
    <property type="match status" value="1"/>
</dbReference>
<evidence type="ECO:0000256" key="1">
    <source>
        <dbReference type="ARBA" id="ARBA00004751"/>
    </source>
</evidence>
<dbReference type="PATRIC" id="fig|1046627.3.peg.882"/>